<keyword evidence="3" id="KW-1185">Reference proteome</keyword>
<sequence length="101" mass="11503">MEMVRVLQGEEEKAPGSVICLFLFCVFIYYLMNQAMFVTASCYGRNSEGVVHTECEKLEIYKWKLMLISVMDTTATSIHLQLKLPQVISNLLNSKAFGKDD</sequence>
<organism evidence="2 3">
    <name type="scientific">Glossina austeni</name>
    <name type="common">Savannah tsetse fly</name>
    <dbReference type="NCBI Taxonomy" id="7395"/>
    <lineage>
        <taxon>Eukaryota</taxon>
        <taxon>Metazoa</taxon>
        <taxon>Ecdysozoa</taxon>
        <taxon>Arthropoda</taxon>
        <taxon>Hexapoda</taxon>
        <taxon>Insecta</taxon>
        <taxon>Pterygota</taxon>
        <taxon>Neoptera</taxon>
        <taxon>Endopterygota</taxon>
        <taxon>Diptera</taxon>
        <taxon>Brachycera</taxon>
        <taxon>Muscomorpha</taxon>
        <taxon>Hippoboscoidea</taxon>
        <taxon>Glossinidae</taxon>
        <taxon>Glossina</taxon>
    </lineage>
</organism>
<keyword evidence="1" id="KW-1133">Transmembrane helix</keyword>
<keyword evidence="1" id="KW-0472">Membrane</keyword>
<keyword evidence="1" id="KW-0812">Transmembrane</keyword>
<proteinExistence type="predicted"/>
<dbReference type="Proteomes" id="UP000078200">
    <property type="component" value="Unassembled WGS sequence"/>
</dbReference>
<name>A0A1A9V5C9_GLOAU</name>
<evidence type="ECO:0000256" key="1">
    <source>
        <dbReference type="SAM" id="Phobius"/>
    </source>
</evidence>
<dbReference type="VEuPathDB" id="VectorBase:GAUT026511"/>
<dbReference type="InterPro" id="IPR009591">
    <property type="entry name" value="Beet_yellows_virus_p6"/>
</dbReference>
<reference evidence="2" key="1">
    <citation type="submission" date="2020-05" db="UniProtKB">
        <authorList>
            <consortium name="EnsemblMetazoa"/>
        </authorList>
    </citation>
    <scope>IDENTIFICATION</scope>
    <source>
        <strain evidence="2">TTRI</strain>
    </source>
</reference>
<accession>A0A1A9V5C9</accession>
<evidence type="ECO:0000313" key="2">
    <source>
        <dbReference type="EnsemblMetazoa" id="GAUT026511-PA"/>
    </source>
</evidence>
<evidence type="ECO:0000313" key="3">
    <source>
        <dbReference type="Proteomes" id="UP000078200"/>
    </source>
</evidence>
<dbReference type="EnsemblMetazoa" id="GAUT026511-RA">
    <property type="protein sequence ID" value="GAUT026511-PA"/>
    <property type="gene ID" value="GAUT026511"/>
</dbReference>
<dbReference type="AlphaFoldDB" id="A0A1A9V5C9"/>
<protein>
    <submittedName>
        <fullName evidence="2">Uncharacterized protein</fullName>
    </submittedName>
</protein>
<feature type="transmembrane region" description="Helical" evidence="1">
    <location>
        <begin position="14"/>
        <end position="32"/>
    </location>
</feature>
<dbReference type="Pfam" id="PF06716">
    <property type="entry name" value="MP_p6"/>
    <property type="match status" value="1"/>
</dbReference>